<feature type="transmembrane region" description="Helical" evidence="16">
    <location>
        <begin position="116"/>
        <end position="133"/>
    </location>
</feature>
<keyword evidence="11 16" id="KW-0520">NAD</keyword>
<evidence type="ECO:0000313" key="19">
    <source>
        <dbReference type="EMBL" id="QOD95649.1"/>
    </source>
</evidence>
<protein>
    <recommendedName>
        <fullName evidence="4 16">NADH-ubiquinone oxidoreductase chain 4</fullName>
        <ecNumber evidence="3 16">7.1.1.2</ecNumber>
    </recommendedName>
</protein>
<dbReference type="NCBIfam" id="TIGR01972">
    <property type="entry name" value="NDH_I_M"/>
    <property type="match status" value="1"/>
</dbReference>
<feature type="transmembrane region" description="Helical" evidence="16">
    <location>
        <begin position="93"/>
        <end position="110"/>
    </location>
</feature>
<evidence type="ECO:0000256" key="5">
    <source>
        <dbReference type="ARBA" id="ARBA00022448"/>
    </source>
</evidence>
<evidence type="ECO:0000256" key="10">
    <source>
        <dbReference type="ARBA" id="ARBA00022989"/>
    </source>
</evidence>
<reference evidence="19" key="1">
    <citation type="submission" date="2019-08" db="EMBL/GenBank/DDBJ databases">
        <title>Densely sampling genomes across the diversity of birds increases power of comparative genomics analyses.</title>
        <authorList>
            <consortium name="B10K project Consortium"/>
            <person name="Feng S."/>
            <person name="Stiller J."/>
            <person name="Andreu-Sanchez S."/>
            <person name="Margaryan A."/>
            <person name="Chen W."/>
            <person name="Paten B."/>
            <person name="Zhang G."/>
        </authorList>
    </citation>
    <scope>NUCLEOTIDE SEQUENCE</scope>
</reference>
<dbReference type="AlphaFoldDB" id="A0A7M3U7J2"/>
<feature type="transmembrane region" description="Helical" evidence="16">
    <location>
        <begin position="284"/>
        <end position="303"/>
    </location>
</feature>
<evidence type="ECO:0000256" key="13">
    <source>
        <dbReference type="ARBA" id="ARBA00023128"/>
    </source>
</evidence>
<keyword evidence="13 16" id="KW-0496">Mitochondrion</keyword>
<accession>A0A7M3U7J2</accession>
<keyword evidence="14 16" id="KW-0472">Membrane</keyword>
<dbReference type="GO" id="GO:0048039">
    <property type="term" value="F:ubiquinone binding"/>
    <property type="evidence" value="ECO:0007669"/>
    <property type="project" value="TreeGrafter"/>
</dbReference>
<dbReference type="CTD" id="4538"/>
<keyword evidence="8" id="KW-1278">Translocase</keyword>
<comment type="catalytic activity">
    <reaction evidence="15 16">
        <text>a ubiquinone + NADH + 5 H(+)(in) = a ubiquinol + NAD(+) + 4 H(+)(out)</text>
        <dbReference type="Rhea" id="RHEA:29091"/>
        <dbReference type="Rhea" id="RHEA-COMP:9565"/>
        <dbReference type="Rhea" id="RHEA-COMP:9566"/>
        <dbReference type="ChEBI" id="CHEBI:15378"/>
        <dbReference type="ChEBI" id="CHEBI:16389"/>
        <dbReference type="ChEBI" id="CHEBI:17976"/>
        <dbReference type="ChEBI" id="CHEBI:57540"/>
        <dbReference type="ChEBI" id="CHEBI:57945"/>
        <dbReference type="EC" id="7.1.1.2"/>
    </reaction>
</comment>
<feature type="transmembrane region" description="Helical" evidence="16">
    <location>
        <begin position="309"/>
        <end position="329"/>
    </location>
</feature>
<dbReference type="InterPro" id="IPR000260">
    <property type="entry name" value="NADH4_N"/>
</dbReference>
<dbReference type="PANTHER" id="PTHR43507:SF20">
    <property type="entry name" value="NADH-UBIQUINONE OXIDOREDUCTASE CHAIN 4"/>
    <property type="match status" value="1"/>
</dbReference>
<feature type="domain" description="NADH:ubiquinone oxidoreductase chain 4 N-terminal" evidence="18">
    <location>
        <begin position="1"/>
        <end position="108"/>
    </location>
</feature>
<dbReference type="GO" id="GO:0008137">
    <property type="term" value="F:NADH dehydrogenase (ubiquinone) activity"/>
    <property type="evidence" value="ECO:0007669"/>
    <property type="project" value="UniProtKB-UniRule"/>
</dbReference>
<keyword evidence="6 16" id="KW-0679">Respiratory chain</keyword>
<feature type="transmembrane region" description="Helical" evidence="16">
    <location>
        <begin position="62"/>
        <end position="81"/>
    </location>
</feature>
<dbReference type="InterPro" id="IPR003918">
    <property type="entry name" value="NADH_UbQ_OxRdtase"/>
</dbReference>
<feature type="transmembrane region" description="Helical" evidence="16">
    <location>
        <begin position="145"/>
        <end position="167"/>
    </location>
</feature>
<keyword evidence="9 16" id="KW-0249">Electron transport</keyword>
<comment type="function">
    <text evidence="16">Core subunit of the mitochondrial membrane respiratory chain NADH dehydrogenase (Complex I) which catalyzes electron transfer from NADH through the respiratory chain, using ubiquinone as an electron acceptor. Essential for the catalytic activity and assembly of complex I.</text>
</comment>
<evidence type="ECO:0000256" key="15">
    <source>
        <dbReference type="ARBA" id="ARBA00049551"/>
    </source>
</evidence>
<keyword evidence="5 16" id="KW-0813">Transport</keyword>
<keyword evidence="12 16" id="KW-0830">Ubiquinone</keyword>
<organism evidence="19">
    <name type="scientific">Tachuris rubrigastra</name>
    <dbReference type="NCBI Taxonomy" id="495162"/>
    <lineage>
        <taxon>Eukaryota</taxon>
        <taxon>Metazoa</taxon>
        <taxon>Chordata</taxon>
        <taxon>Craniata</taxon>
        <taxon>Vertebrata</taxon>
        <taxon>Euteleostomi</taxon>
        <taxon>Archelosauria</taxon>
        <taxon>Archosauria</taxon>
        <taxon>Dinosauria</taxon>
        <taxon>Saurischia</taxon>
        <taxon>Theropoda</taxon>
        <taxon>Coelurosauria</taxon>
        <taxon>Aves</taxon>
        <taxon>Neognathae</taxon>
        <taxon>Neoaves</taxon>
        <taxon>Telluraves</taxon>
        <taxon>Australaves</taxon>
        <taxon>Passeriformes</taxon>
        <taxon>Tyrannidae</taxon>
        <taxon>Tachuris</taxon>
    </lineage>
</organism>
<evidence type="ECO:0000256" key="4">
    <source>
        <dbReference type="ARBA" id="ARBA00021006"/>
    </source>
</evidence>
<evidence type="ECO:0000256" key="1">
    <source>
        <dbReference type="ARBA" id="ARBA00004225"/>
    </source>
</evidence>
<dbReference type="GO" id="GO:0003954">
    <property type="term" value="F:NADH dehydrogenase activity"/>
    <property type="evidence" value="ECO:0007669"/>
    <property type="project" value="TreeGrafter"/>
</dbReference>
<dbReference type="Pfam" id="PF00361">
    <property type="entry name" value="Proton_antipo_M"/>
    <property type="match status" value="1"/>
</dbReference>
<dbReference type="GO" id="GO:0042773">
    <property type="term" value="P:ATP synthesis coupled electron transport"/>
    <property type="evidence" value="ECO:0007669"/>
    <property type="project" value="InterPro"/>
</dbReference>
<dbReference type="GeneID" id="59443162"/>
<evidence type="ECO:0000256" key="12">
    <source>
        <dbReference type="ARBA" id="ARBA00023075"/>
    </source>
</evidence>
<feature type="transmembrane region" description="Helical" evidence="16">
    <location>
        <begin position="381"/>
        <end position="412"/>
    </location>
</feature>
<comment type="subcellular location">
    <subcellularLocation>
        <location evidence="1 16">Mitochondrion membrane</location>
        <topology evidence="1 16">Multi-pass membrane protein</topology>
    </subcellularLocation>
</comment>
<evidence type="ECO:0000256" key="8">
    <source>
        <dbReference type="ARBA" id="ARBA00022967"/>
    </source>
</evidence>
<feature type="transmembrane region" description="Helical" evidence="16">
    <location>
        <begin position="225"/>
        <end position="244"/>
    </location>
</feature>
<evidence type="ECO:0000256" key="6">
    <source>
        <dbReference type="ARBA" id="ARBA00022660"/>
    </source>
</evidence>
<evidence type="ECO:0000256" key="14">
    <source>
        <dbReference type="ARBA" id="ARBA00023136"/>
    </source>
</evidence>
<dbReference type="GO" id="GO:0015990">
    <property type="term" value="P:electron transport coupled proton transport"/>
    <property type="evidence" value="ECO:0007669"/>
    <property type="project" value="TreeGrafter"/>
</dbReference>
<evidence type="ECO:0000256" key="9">
    <source>
        <dbReference type="ARBA" id="ARBA00022982"/>
    </source>
</evidence>
<dbReference type="PRINTS" id="PR01437">
    <property type="entry name" value="NUOXDRDTASE4"/>
</dbReference>
<dbReference type="InterPro" id="IPR001750">
    <property type="entry name" value="ND/Mrp_TM"/>
</dbReference>
<evidence type="ECO:0000256" key="11">
    <source>
        <dbReference type="ARBA" id="ARBA00023027"/>
    </source>
</evidence>
<dbReference type="GO" id="GO:0031966">
    <property type="term" value="C:mitochondrial membrane"/>
    <property type="evidence" value="ECO:0007669"/>
    <property type="project" value="UniProtKB-SubCell"/>
</dbReference>
<proteinExistence type="inferred from homology"/>
<feature type="transmembrane region" description="Helical" evidence="16">
    <location>
        <begin position="187"/>
        <end position="205"/>
    </location>
</feature>
<dbReference type="Pfam" id="PF01059">
    <property type="entry name" value="Oxidored_q5_N"/>
    <property type="match status" value="1"/>
</dbReference>
<dbReference type="RefSeq" id="YP_009943818.1">
    <property type="nucleotide sequence ID" value="NC_051005.1"/>
</dbReference>
<gene>
    <name evidence="19" type="primary">ND4</name>
</gene>
<evidence type="ECO:0000256" key="3">
    <source>
        <dbReference type="ARBA" id="ARBA00012944"/>
    </source>
</evidence>
<keyword evidence="7 16" id="KW-0812">Transmembrane</keyword>
<evidence type="ECO:0000256" key="2">
    <source>
        <dbReference type="ARBA" id="ARBA00009025"/>
    </source>
</evidence>
<feature type="transmembrane region" description="Helical" evidence="16">
    <location>
        <begin position="21"/>
        <end position="42"/>
    </location>
</feature>
<dbReference type="EMBL" id="MN356165">
    <property type="protein sequence ID" value="QOD95649.1"/>
    <property type="molecule type" value="Genomic_DNA"/>
</dbReference>
<dbReference type="InterPro" id="IPR010227">
    <property type="entry name" value="NADH_Q_OxRdtase_chainM/4"/>
</dbReference>
<keyword evidence="10 16" id="KW-1133">Transmembrane helix</keyword>
<comment type="similarity">
    <text evidence="2 16">Belongs to the complex I subunit 4 family.</text>
</comment>
<sequence length="459" mass="51198">MLKIIFPTVMLLPMALLSPPKYLWPNITTHSLLIAAISLQWLSPTYYPNKTSSQWLGIDQMSSPLLVLSCWLLPLMILASQNHLQQEPPTRKYIFILTITLVQPFILLAFSALELMLFYIAFEATLIPTLILVTRWGSQPERLSAGIYLLFYTLISSLPLLVVILFIHTQTGTAHLIMMKLLPPSLTYSWTGIMSSLALLLAFMVKAPLYGLHLWLPKAHVEAPIAGSMLLAALLLKLGGYGIMRVSLITNPTLNYLHYPFLTLALWGALMTSSICLRQIDLKSMIAYSSVSHMGLVIAAVMIQTHWAFSGAMILMISHGLTSSMLFCLANTNYERTHSRILLLSRGLQPLLPLMAIWWLLANLTNMALPPTTNLMAELTIMIALFNWSTLTIILTGIATLLTASYTLYMLLTTQRGPTPTYITSIQNSNTREHLLMTLHIIPAMLLILKPELISGIPS</sequence>
<dbReference type="EC" id="7.1.1.2" evidence="3 16"/>
<evidence type="ECO:0000259" key="18">
    <source>
        <dbReference type="Pfam" id="PF01059"/>
    </source>
</evidence>
<evidence type="ECO:0000256" key="16">
    <source>
        <dbReference type="RuleBase" id="RU003297"/>
    </source>
</evidence>
<feature type="domain" description="NADH:quinone oxidoreductase/Mrp antiporter transmembrane" evidence="17">
    <location>
        <begin position="112"/>
        <end position="403"/>
    </location>
</feature>
<name>A0A7M3U7J2_9TYRA</name>
<geneLocation type="mitochondrion" evidence="19"/>
<dbReference type="PANTHER" id="PTHR43507">
    <property type="entry name" value="NADH-UBIQUINONE OXIDOREDUCTASE CHAIN 4"/>
    <property type="match status" value="1"/>
</dbReference>
<feature type="transmembrane region" description="Helical" evidence="16">
    <location>
        <begin position="341"/>
        <end position="361"/>
    </location>
</feature>
<evidence type="ECO:0000259" key="17">
    <source>
        <dbReference type="Pfam" id="PF00361"/>
    </source>
</evidence>
<evidence type="ECO:0000256" key="7">
    <source>
        <dbReference type="ARBA" id="ARBA00022692"/>
    </source>
</evidence>
<feature type="transmembrane region" description="Helical" evidence="16">
    <location>
        <begin position="256"/>
        <end position="277"/>
    </location>
</feature>